<dbReference type="EMBL" id="BOPG01000121">
    <property type="protein sequence ID" value="GIJ64576.1"/>
    <property type="molecule type" value="Genomic_DNA"/>
</dbReference>
<name>A0A8J3ZIS5_9ACTN</name>
<evidence type="ECO:0000313" key="3">
    <source>
        <dbReference type="Proteomes" id="UP000612585"/>
    </source>
</evidence>
<organism evidence="2 3">
    <name type="scientific">Virgisporangium aurantiacum</name>
    <dbReference type="NCBI Taxonomy" id="175570"/>
    <lineage>
        <taxon>Bacteria</taxon>
        <taxon>Bacillati</taxon>
        <taxon>Actinomycetota</taxon>
        <taxon>Actinomycetes</taxon>
        <taxon>Micromonosporales</taxon>
        <taxon>Micromonosporaceae</taxon>
        <taxon>Virgisporangium</taxon>
    </lineage>
</organism>
<proteinExistence type="predicted"/>
<sequence length="167" mass="18435">MSSTTAAVGHVPTPMPPSKTTATRDRAGGDRGPFPVTIVRPALVTLPPLTAVQRDRRRAARKLAADLTERALRRRWRPVYHPVDLHLCVDRDGEAIIRDAPDIAAAPPGAVQVGRDRRGRALAVVLHAEDWSLVIDAFAINTYGWQPPMTWVFLDRPDLRQKGATRT</sequence>
<evidence type="ECO:0000313" key="2">
    <source>
        <dbReference type="EMBL" id="GIJ64576.1"/>
    </source>
</evidence>
<evidence type="ECO:0000256" key="1">
    <source>
        <dbReference type="SAM" id="MobiDB-lite"/>
    </source>
</evidence>
<dbReference type="RefSeq" id="WP_204013532.1">
    <property type="nucleotide sequence ID" value="NZ_BOPG01000121.1"/>
</dbReference>
<comment type="caution">
    <text evidence="2">The sequence shown here is derived from an EMBL/GenBank/DDBJ whole genome shotgun (WGS) entry which is preliminary data.</text>
</comment>
<accession>A0A8J3ZIS5</accession>
<keyword evidence="3" id="KW-1185">Reference proteome</keyword>
<dbReference type="AlphaFoldDB" id="A0A8J3ZIS5"/>
<protein>
    <submittedName>
        <fullName evidence="2">Uncharacterized protein</fullName>
    </submittedName>
</protein>
<reference evidence="2" key="1">
    <citation type="submission" date="2021-01" db="EMBL/GenBank/DDBJ databases">
        <title>Whole genome shotgun sequence of Virgisporangium aurantiacum NBRC 16421.</title>
        <authorList>
            <person name="Komaki H."/>
            <person name="Tamura T."/>
        </authorList>
    </citation>
    <scope>NUCLEOTIDE SEQUENCE</scope>
    <source>
        <strain evidence="2">NBRC 16421</strain>
    </source>
</reference>
<gene>
    <name evidence="2" type="ORF">Vau01_120920</name>
</gene>
<feature type="region of interest" description="Disordered" evidence="1">
    <location>
        <begin position="1"/>
        <end position="32"/>
    </location>
</feature>
<dbReference type="Proteomes" id="UP000612585">
    <property type="component" value="Unassembled WGS sequence"/>
</dbReference>